<dbReference type="Gene3D" id="2.10.25.10">
    <property type="entry name" value="Laminin"/>
    <property type="match status" value="1"/>
</dbReference>
<dbReference type="Proteomes" id="UP000827892">
    <property type="component" value="Chromosome II"/>
</dbReference>
<sequence length="262" mass="28837">MEHFPAVCCFGGEPFLDFHTNSSIDPTDWSADLVKDPTNSVDLNVGILNLTESFAKIGINVISQCQIFNITFNDLADQTLFDTYKARFLCRCPIGFSGQSCEIHPIAPTLPPISLPLVSKNPLYSPTDPMVMLIVVAAVVLALMAVLAMMVKGCFCDCFGPMAREDPYDKPLDPEDVKRCLQKVRQNQAAKEMAREPLVSHPPPPSAPPPMVSESYSAPYAQAPPTSMAYPSAPQHYRPRSPPPAYSYIERPIPQYLPATHI</sequence>
<keyword evidence="2" id="KW-1133">Transmembrane helix</keyword>
<protein>
    <recommendedName>
        <fullName evidence="3 4">EGF-like domain-containing protein</fullName>
    </recommendedName>
</protein>
<accession>A0AAE9DPE1</accession>
<dbReference type="PROSITE" id="PS01186">
    <property type="entry name" value="EGF_2"/>
    <property type="match status" value="1"/>
</dbReference>
<name>A0AAE9DPE1_CAEBR</name>
<feature type="domain" description="EGF-like" evidence="3 4">
    <location>
        <begin position="90"/>
        <end position="101"/>
    </location>
</feature>
<evidence type="ECO:0000256" key="2">
    <source>
        <dbReference type="SAM" id="Phobius"/>
    </source>
</evidence>
<gene>
    <name evidence="5" type="ORF">L3Y34_019678</name>
</gene>
<keyword evidence="2" id="KW-0472">Membrane</keyword>
<organism evidence="5 6">
    <name type="scientific">Caenorhabditis briggsae</name>
    <dbReference type="NCBI Taxonomy" id="6238"/>
    <lineage>
        <taxon>Eukaryota</taxon>
        <taxon>Metazoa</taxon>
        <taxon>Ecdysozoa</taxon>
        <taxon>Nematoda</taxon>
        <taxon>Chromadorea</taxon>
        <taxon>Rhabditida</taxon>
        <taxon>Rhabditina</taxon>
        <taxon>Rhabditomorpha</taxon>
        <taxon>Rhabditoidea</taxon>
        <taxon>Rhabditidae</taxon>
        <taxon>Peloderinae</taxon>
        <taxon>Caenorhabditis</taxon>
    </lineage>
</organism>
<evidence type="ECO:0000259" key="4">
    <source>
        <dbReference type="PROSITE" id="PS01186"/>
    </source>
</evidence>
<evidence type="ECO:0000313" key="6">
    <source>
        <dbReference type="Proteomes" id="UP000827892"/>
    </source>
</evidence>
<keyword evidence="2" id="KW-0812">Transmembrane</keyword>
<dbReference type="EMBL" id="CP090892">
    <property type="protein sequence ID" value="ULU08635.1"/>
    <property type="molecule type" value="Genomic_DNA"/>
</dbReference>
<feature type="compositionally biased region" description="Pro residues" evidence="1">
    <location>
        <begin position="200"/>
        <end position="211"/>
    </location>
</feature>
<evidence type="ECO:0000256" key="1">
    <source>
        <dbReference type="SAM" id="MobiDB-lite"/>
    </source>
</evidence>
<feature type="region of interest" description="Disordered" evidence="1">
    <location>
        <begin position="191"/>
        <end position="249"/>
    </location>
</feature>
<reference evidence="5 6" key="1">
    <citation type="submission" date="2022-05" db="EMBL/GenBank/DDBJ databases">
        <title>Chromosome-level reference genomes for two strains of Caenorhabditis briggsae: an improved platform for comparative genomics.</title>
        <authorList>
            <person name="Stevens L."/>
            <person name="Andersen E.C."/>
        </authorList>
    </citation>
    <scope>NUCLEOTIDE SEQUENCE [LARGE SCALE GENOMIC DNA]</scope>
    <source>
        <strain evidence="5">QX1410_ONT</strain>
        <tissue evidence="5">Whole-organism</tissue>
    </source>
</reference>
<dbReference type="AlphaFoldDB" id="A0AAE9DPE1"/>
<dbReference type="InterPro" id="IPR000742">
    <property type="entry name" value="EGF"/>
</dbReference>
<proteinExistence type="predicted"/>
<evidence type="ECO:0000313" key="5">
    <source>
        <dbReference type="EMBL" id="ULU08635.1"/>
    </source>
</evidence>
<evidence type="ECO:0000259" key="3">
    <source>
        <dbReference type="PROSITE" id="PS00022"/>
    </source>
</evidence>
<dbReference type="PROSITE" id="PS00022">
    <property type="entry name" value="EGF_1"/>
    <property type="match status" value="1"/>
</dbReference>
<feature type="transmembrane region" description="Helical" evidence="2">
    <location>
        <begin position="130"/>
        <end position="151"/>
    </location>
</feature>